<keyword evidence="1" id="KW-0812">Transmembrane</keyword>
<feature type="transmembrane region" description="Helical" evidence="1">
    <location>
        <begin position="103"/>
        <end position="124"/>
    </location>
</feature>
<protein>
    <submittedName>
        <fullName evidence="2">DUF2938 family protein</fullName>
    </submittedName>
</protein>
<evidence type="ECO:0000313" key="3">
    <source>
        <dbReference type="Proteomes" id="UP000441586"/>
    </source>
</evidence>
<dbReference type="Proteomes" id="UP000441586">
    <property type="component" value="Unassembled WGS sequence"/>
</dbReference>
<organism evidence="2 3">
    <name type="scientific">Parasedimentitalea maritima</name>
    <dbReference type="NCBI Taxonomy" id="2578117"/>
    <lineage>
        <taxon>Bacteria</taxon>
        <taxon>Pseudomonadati</taxon>
        <taxon>Pseudomonadota</taxon>
        <taxon>Alphaproteobacteria</taxon>
        <taxon>Rhodobacterales</taxon>
        <taxon>Paracoccaceae</taxon>
        <taxon>Parasedimentitalea</taxon>
    </lineage>
</organism>
<accession>A0A6A4RAL9</accession>
<feature type="transmembrane region" description="Helical" evidence="1">
    <location>
        <begin position="71"/>
        <end position="91"/>
    </location>
</feature>
<dbReference type="AlphaFoldDB" id="A0A6A4RAL9"/>
<gene>
    <name evidence="2" type="ORF">GP644_19220</name>
</gene>
<dbReference type="Pfam" id="PF11158">
    <property type="entry name" value="DUF2938"/>
    <property type="match status" value="1"/>
</dbReference>
<reference evidence="2 3" key="1">
    <citation type="submission" date="2019-12" db="EMBL/GenBank/DDBJ databases">
        <authorList>
            <person name="Zhang Y.-J."/>
        </authorList>
    </citation>
    <scope>NUCLEOTIDE SEQUENCE [LARGE SCALE GENOMIC DNA]</scope>
    <source>
        <strain evidence="2 3">H18S-6</strain>
    </source>
</reference>
<dbReference type="EMBL" id="WSFO01000013">
    <property type="protein sequence ID" value="KAE9627300.1"/>
    <property type="molecule type" value="Genomic_DNA"/>
</dbReference>
<dbReference type="InterPro" id="IPR021329">
    <property type="entry name" value="DUF2938"/>
</dbReference>
<name>A0A6A4RAL9_9RHOB</name>
<keyword evidence="1" id="KW-1133">Transmembrane helix</keyword>
<dbReference type="RefSeq" id="WP_158981095.1">
    <property type="nucleotide sequence ID" value="NZ_WSFO01000013.1"/>
</dbReference>
<proteinExistence type="predicted"/>
<comment type="caution">
    <text evidence="2">The sequence shown here is derived from an EMBL/GenBank/DDBJ whole genome shotgun (WGS) entry which is preliminary data.</text>
</comment>
<feature type="transmembrane region" description="Helical" evidence="1">
    <location>
        <begin position="144"/>
        <end position="166"/>
    </location>
</feature>
<evidence type="ECO:0000256" key="1">
    <source>
        <dbReference type="SAM" id="Phobius"/>
    </source>
</evidence>
<sequence>MSWNIEVVTVVVSVGIGATVFMDVFGVIRARFTGQPGMNWAMVGRWLGHLVGGRAVLANPASAAPVPAEKLLGWLVHYGVGVGLAGGLTLLLGPDWLRQPPAVMVVGFGAVSVVLPMLTLQPGLGLGVAARLAPNPWKARRGSLLAHFVFGVGLYLSALLFGGVLLGN</sequence>
<keyword evidence="1" id="KW-0472">Membrane</keyword>
<feature type="transmembrane region" description="Helical" evidence="1">
    <location>
        <begin position="7"/>
        <end position="28"/>
    </location>
</feature>
<evidence type="ECO:0000313" key="2">
    <source>
        <dbReference type="EMBL" id="KAE9627300.1"/>
    </source>
</evidence>